<sequence>MAGPTGTARPAADDVEEEHEAAPLLRTQLGKQTSTSSVPFANKALAVASWFALNIAIASVNKWVISVEHFEYPALLTVVHMACSYALSTLCLATCLPPSKPTAPSAETLRKVRTLSLTFCGSVFCGNLALKYVWVSFQQMVTAASPLMTLLLAKLLTDKAFSRLAHVSMLPMCGGVMLCVLGELRALSADRSFSWLGLGLIVASTALRGVKSIMQGALLTSDDDRLDALTLLRHMSRYSVGLLALYALVTGEAHALAADARVQRARVAATVLASGAIAFLLNVCNFLVTKYTSAVTLQVLGNVKVVISIGVSLLIFRNPLSPWSALGCATTLGGVWLYEQGSRGS</sequence>
<proteinExistence type="predicted"/>
<dbReference type="InterPro" id="IPR037185">
    <property type="entry name" value="EmrE-like"/>
</dbReference>
<gene>
    <name evidence="8" type="ORF">KFE25_011483</name>
</gene>
<dbReference type="InterPro" id="IPR050186">
    <property type="entry name" value="TPT_transporter"/>
</dbReference>
<dbReference type="PANTHER" id="PTHR11132">
    <property type="entry name" value="SOLUTE CARRIER FAMILY 35"/>
    <property type="match status" value="1"/>
</dbReference>
<reference evidence="8" key="1">
    <citation type="submission" date="2021-05" db="EMBL/GenBank/DDBJ databases">
        <title>The genome of the haptophyte Pavlova lutheri (Diacronema luteri, Pavlovales) - a model for lipid biosynthesis in eukaryotic algae.</title>
        <authorList>
            <person name="Hulatt C.J."/>
            <person name="Posewitz M.C."/>
        </authorList>
    </citation>
    <scope>NUCLEOTIDE SEQUENCE</scope>
    <source>
        <strain evidence="8">NIVA-4/92</strain>
    </source>
</reference>
<keyword evidence="3 6" id="KW-1133">Transmembrane helix</keyword>
<evidence type="ECO:0000256" key="1">
    <source>
        <dbReference type="ARBA" id="ARBA00004141"/>
    </source>
</evidence>
<dbReference type="OMA" id="MAGLNKW"/>
<feature type="transmembrane region" description="Helical" evidence="6">
    <location>
        <begin position="114"/>
        <end position="134"/>
    </location>
</feature>
<evidence type="ECO:0000313" key="8">
    <source>
        <dbReference type="EMBL" id="KAG8460708.1"/>
    </source>
</evidence>
<evidence type="ECO:0000256" key="5">
    <source>
        <dbReference type="SAM" id="MobiDB-lite"/>
    </source>
</evidence>
<evidence type="ECO:0000313" key="9">
    <source>
        <dbReference type="Proteomes" id="UP000751190"/>
    </source>
</evidence>
<feature type="transmembrane region" description="Helical" evidence="6">
    <location>
        <begin position="169"/>
        <end position="187"/>
    </location>
</feature>
<dbReference type="SUPFAM" id="SSF103481">
    <property type="entry name" value="Multidrug resistance efflux transporter EmrE"/>
    <property type="match status" value="2"/>
</dbReference>
<dbReference type="EMBL" id="JAGTXO010000031">
    <property type="protein sequence ID" value="KAG8460708.1"/>
    <property type="molecule type" value="Genomic_DNA"/>
</dbReference>
<feature type="transmembrane region" description="Helical" evidence="6">
    <location>
        <begin position="295"/>
        <end position="316"/>
    </location>
</feature>
<dbReference type="Pfam" id="PF03151">
    <property type="entry name" value="TPT"/>
    <property type="match status" value="1"/>
</dbReference>
<comment type="subcellular location">
    <subcellularLocation>
        <location evidence="1">Membrane</location>
        <topology evidence="1">Multi-pass membrane protein</topology>
    </subcellularLocation>
</comment>
<keyword evidence="2 6" id="KW-0812">Transmembrane</keyword>
<evidence type="ECO:0000256" key="4">
    <source>
        <dbReference type="ARBA" id="ARBA00023136"/>
    </source>
</evidence>
<feature type="transmembrane region" description="Helical" evidence="6">
    <location>
        <begin position="269"/>
        <end position="288"/>
    </location>
</feature>
<protein>
    <recommendedName>
        <fullName evidence="7">Sugar phosphate transporter domain-containing protein</fullName>
    </recommendedName>
</protein>
<name>A0A8J5XBT4_DIALT</name>
<feature type="region of interest" description="Disordered" evidence="5">
    <location>
        <begin position="1"/>
        <end position="26"/>
    </location>
</feature>
<evidence type="ECO:0000256" key="6">
    <source>
        <dbReference type="SAM" id="Phobius"/>
    </source>
</evidence>
<organism evidence="8 9">
    <name type="scientific">Diacronema lutheri</name>
    <name type="common">Unicellular marine alga</name>
    <name type="synonym">Monochrysis lutheri</name>
    <dbReference type="NCBI Taxonomy" id="2081491"/>
    <lineage>
        <taxon>Eukaryota</taxon>
        <taxon>Haptista</taxon>
        <taxon>Haptophyta</taxon>
        <taxon>Pavlovophyceae</taxon>
        <taxon>Pavlovales</taxon>
        <taxon>Pavlovaceae</taxon>
        <taxon>Diacronema</taxon>
    </lineage>
</organism>
<dbReference type="Proteomes" id="UP000751190">
    <property type="component" value="Unassembled WGS sequence"/>
</dbReference>
<evidence type="ECO:0000256" key="2">
    <source>
        <dbReference type="ARBA" id="ARBA00022692"/>
    </source>
</evidence>
<evidence type="ECO:0000259" key="7">
    <source>
        <dbReference type="Pfam" id="PF03151"/>
    </source>
</evidence>
<keyword evidence="4 6" id="KW-0472">Membrane</keyword>
<keyword evidence="9" id="KW-1185">Reference proteome</keyword>
<dbReference type="InterPro" id="IPR004853">
    <property type="entry name" value="Sugar_P_trans_dom"/>
</dbReference>
<comment type="caution">
    <text evidence="8">The sequence shown here is derived from an EMBL/GenBank/DDBJ whole genome shotgun (WGS) entry which is preliminary data.</text>
</comment>
<dbReference type="OrthoDB" id="10261634at2759"/>
<dbReference type="AlphaFoldDB" id="A0A8J5XBT4"/>
<evidence type="ECO:0000256" key="3">
    <source>
        <dbReference type="ARBA" id="ARBA00022989"/>
    </source>
</evidence>
<feature type="domain" description="Sugar phosphate transporter" evidence="7">
    <location>
        <begin position="44"/>
        <end position="338"/>
    </location>
</feature>
<accession>A0A8J5XBT4</accession>
<dbReference type="GO" id="GO:0016020">
    <property type="term" value="C:membrane"/>
    <property type="evidence" value="ECO:0007669"/>
    <property type="project" value="UniProtKB-SubCell"/>
</dbReference>